<dbReference type="Proteomes" id="UP001454036">
    <property type="component" value="Unassembled WGS sequence"/>
</dbReference>
<protein>
    <submittedName>
        <fullName evidence="1">Uncharacterized protein</fullName>
    </submittedName>
</protein>
<name>A0AAV3Q1H5_LITER</name>
<dbReference type="AlphaFoldDB" id="A0AAV3Q1H5"/>
<accession>A0AAV3Q1H5</accession>
<evidence type="ECO:0000313" key="2">
    <source>
        <dbReference type="Proteomes" id="UP001454036"/>
    </source>
</evidence>
<sequence length="82" mass="9062">MEVCIVPEFCQGKPFCPVHRPRAAHASYICFKPLIESFSLSITLRVIRGNVLEIVGHVLVVELRWEGKEGLVVGLATSSNVN</sequence>
<reference evidence="1 2" key="1">
    <citation type="submission" date="2024-01" db="EMBL/GenBank/DDBJ databases">
        <title>The complete chloroplast genome sequence of Lithospermum erythrorhizon: insights into the phylogenetic relationship among Boraginaceae species and the maternal lineages of purple gromwells.</title>
        <authorList>
            <person name="Okada T."/>
            <person name="Watanabe K."/>
        </authorList>
    </citation>
    <scope>NUCLEOTIDE SEQUENCE [LARGE SCALE GENOMIC DNA]</scope>
</reference>
<evidence type="ECO:0000313" key="1">
    <source>
        <dbReference type="EMBL" id="GAA0157584.1"/>
    </source>
</evidence>
<dbReference type="EMBL" id="BAABME010034957">
    <property type="protein sequence ID" value="GAA0157584.1"/>
    <property type="molecule type" value="Genomic_DNA"/>
</dbReference>
<organism evidence="1 2">
    <name type="scientific">Lithospermum erythrorhizon</name>
    <name type="common">Purple gromwell</name>
    <name type="synonym">Lithospermum officinale var. erythrorhizon</name>
    <dbReference type="NCBI Taxonomy" id="34254"/>
    <lineage>
        <taxon>Eukaryota</taxon>
        <taxon>Viridiplantae</taxon>
        <taxon>Streptophyta</taxon>
        <taxon>Embryophyta</taxon>
        <taxon>Tracheophyta</taxon>
        <taxon>Spermatophyta</taxon>
        <taxon>Magnoliopsida</taxon>
        <taxon>eudicotyledons</taxon>
        <taxon>Gunneridae</taxon>
        <taxon>Pentapetalae</taxon>
        <taxon>asterids</taxon>
        <taxon>lamiids</taxon>
        <taxon>Boraginales</taxon>
        <taxon>Boraginaceae</taxon>
        <taxon>Boraginoideae</taxon>
        <taxon>Lithospermeae</taxon>
        <taxon>Lithospermum</taxon>
    </lineage>
</organism>
<comment type="caution">
    <text evidence="1">The sequence shown here is derived from an EMBL/GenBank/DDBJ whole genome shotgun (WGS) entry which is preliminary data.</text>
</comment>
<gene>
    <name evidence="1" type="ORF">LIER_43408</name>
</gene>
<keyword evidence="2" id="KW-1185">Reference proteome</keyword>
<proteinExistence type="predicted"/>